<keyword evidence="2" id="KW-1185">Reference proteome</keyword>
<accession>A0ACB9I768</accession>
<evidence type="ECO:0000313" key="2">
    <source>
        <dbReference type="Proteomes" id="UP001056120"/>
    </source>
</evidence>
<dbReference type="Proteomes" id="UP001056120">
    <property type="component" value="Linkage Group LG10"/>
</dbReference>
<comment type="caution">
    <text evidence="1">The sequence shown here is derived from an EMBL/GenBank/DDBJ whole genome shotgun (WGS) entry which is preliminary data.</text>
</comment>
<dbReference type="EMBL" id="CM042027">
    <property type="protein sequence ID" value="KAI3803854.1"/>
    <property type="molecule type" value="Genomic_DNA"/>
</dbReference>
<protein>
    <submittedName>
        <fullName evidence="1">Uncharacterized protein</fullName>
    </submittedName>
</protein>
<organism evidence="1 2">
    <name type="scientific">Smallanthus sonchifolius</name>
    <dbReference type="NCBI Taxonomy" id="185202"/>
    <lineage>
        <taxon>Eukaryota</taxon>
        <taxon>Viridiplantae</taxon>
        <taxon>Streptophyta</taxon>
        <taxon>Embryophyta</taxon>
        <taxon>Tracheophyta</taxon>
        <taxon>Spermatophyta</taxon>
        <taxon>Magnoliopsida</taxon>
        <taxon>eudicotyledons</taxon>
        <taxon>Gunneridae</taxon>
        <taxon>Pentapetalae</taxon>
        <taxon>asterids</taxon>
        <taxon>campanulids</taxon>
        <taxon>Asterales</taxon>
        <taxon>Asteraceae</taxon>
        <taxon>Asteroideae</taxon>
        <taxon>Heliantheae alliance</taxon>
        <taxon>Millerieae</taxon>
        <taxon>Smallanthus</taxon>
    </lineage>
</organism>
<reference evidence="2" key="1">
    <citation type="journal article" date="2022" name="Mol. Ecol. Resour.">
        <title>The genomes of chicory, endive, great burdock and yacon provide insights into Asteraceae palaeo-polyploidization history and plant inulin production.</title>
        <authorList>
            <person name="Fan W."/>
            <person name="Wang S."/>
            <person name="Wang H."/>
            <person name="Wang A."/>
            <person name="Jiang F."/>
            <person name="Liu H."/>
            <person name="Zhao H."/>
            <person name="Xu D."/>
            <person name="Zhang Y."/>
        </authorList>
    </citation>
    <scope>NUCLEOTIDE SEQUENCE [LARGE SCALE GENOMIC DNA]</scope>
    <source>
        <strain evidence="2">cv. Yunnan</strain>
    </source>
</reference>
<evidence type="ECO:0000313" key="1">
    <source>
        <dbReference type="EMBL" id="KAI3803854.1"/>
    </source>
</evidence>
<reference evidence="1 2" key="2">
    <citation type="journal article" date="2022" name="Mol. Ecol. Resour.">
        <title>The genomes of chicory, endive, great burdock and yacon provide insights into Asteraceae paleo-polyploidization history and plant inulin production.</title>
        <authorList>
            <person name="Fan W."/>
            <person name="Wang S."/>
            <person name="Wang H."/>
            <person name="Wang A."/>
            <person name="Jiang F."/>
            <person name="Liu H."/>
            <person name="Zhao H."/>
            <person name="Xu D."/>
            <person name="Zhang Y."/>
        </authorList>
    </citation>
    <scope>NUCLEOTIDE SEQUENCE [LARGE SCALE GENOMIC DNA]</scope>
    <source>
        <strain evidence="2">cv. Yunnan</strain>
        <tissue evidence="1">Leaves</tissue>
    </source>
</reference>
<sequence length="568" mass="63968">MESSNFRNAIRVFKDHTSITLAKVAMFSDLRVAIVRATGHKPCPAKEHHIREMLTLASYSRCHAASCVATISQRLSKTKDWVVAIKALILIQRLMQEGSPVYMQEVFFATNYNGTHILDMSNFRDASWADSWDFSAFVRAYALYLREQLDSWMQEREGRFGMLSYSEEEDEHVSPGTLVVRTTIPVWEMHNKKLHSRTQHLIKQLDSFIACRPKGAAKNNSIVALALHPLVRQSFQLYNEITDIVSVLLDRFEEFDAVDSTNVFEIFCKVAKQYEDLDTFYYWCNNACIARTSDYPEINKISHAKLDAMDELIKEKSEIKQLEPIHEHELELEPEPEPAPESQPEPESEPEPEPEPESEPEATPTTGGSKEEKKETKIQDIGDLLCFEDDAPTTQHHADQLALALYGIGLVAEASEKTRTQQWEAFDESSDWETDLVQTASQLSKQQPSLPCGFDTLLLDGMYQQGATQAAINSGMMAMGSASSVAFGPTGRPTQLALLPPPLDNDTSPGEDPFAASVAVPSPSYVQMSDIEKKQRLLVEEQMMWQQYQGQVGMANVYMNQSVYNMVG</sequence>
<name>A0ACB9I768_9ASTR</name>
<gene>
    <name evidence="1" type="ORF">L1987_32017</name>
</gene>
<proteinExistence type="predicted"/>